<protein>
    <submittedName>
        <fullName evidence="3">GerMN domain-containing protein</fullName>
    </submittedName>
</protein>
<organism evidence="3 4">
    <name type="scientific">Aquibacillus rhizosphaerae</name>
    <dbReference type="NCBI Taxonomy" id="3051431"/>
    <lineage>
        <taxon>Bacteria</taxon>
        <taxon>Bacillati</taxon>
        <taxon>Bacillota</taxon>
        <taxon>Bacilli</taxon>
        <taxon>Bacillales</taxon>
        <taxon>Bacillaceae</taxon>
        <taxon>Aquibacillus</taxon>
    </lineage>
</organism>
<feature type="domain" description="GerMN" evidence="2">
    <location>
        <begin position="110"/>
        <end position="201"/>
    </location>
</feature>
<feature type="compositionally biased region" description="Acidic residues" evidence="1">
    <location>
        <begin position="45"/>
        <end position="79"/>
    </location>
</feature>
<gene>
    <name evidence="3" type="ORF">QQS35_09125</name>
</gene>
<name>A0ABT7L5X6_9BACI</name>
<comment type="caution">
    <text evidence="3">The sequence shown here is derived from an EMBL/GenBank/DDBJ whole genome shotgun (WGS) entry which is preliminary data.</text>
</comment>
<dbReference type="Proteomes" id="UP001235343">
    <property type="component" value="Unassembled WGS sequence"/>
</dbReference>
<accession>A0ABT7L5X6</accession>
<sequence>MKRSSIWIFTCLISLTLLLLSGCGVFQGEQTLEEIDAPENASLDNVEELETSETEPEESEETDEMDSEQEESDSVEEVETVERQLYLLDSNGMVAPQTLELPKEDSKAVATQALEYLVKGGPVTELLPDGFEAVIPSGTEIIGLNIKEDGTLIVDVSKEFAEYRPEDEKKIIQAMTFTLTQFENVEKINLWINGHEQTEMPVNGTPISEGYSRANGINIHQAGSVDLMDSKAVTLYYPAQHNDTFYYVPVTQHVEVEDNEYQSIVQALMEGPSLELDVLNVFNTGINVTEEPEYKDGTLTLNFNENILDNVEKGSISDEVMETLVLTLTEQPGVEAVNVKVENLEEVFNEDGVPYSEPVTRDMFVPTGSL</sequence>
<evidence type="ECO:0000313" key="3">
    <source>
        <dbReference type="EMBL" id="MDL4840607.1"/>
    </source>
</evidence>
<dbReference type="EMBL" id="JASTZU010000032">
    <property type="protein sequence ID" value="MDL4840607.1"/>
    <property type="molecule type" value="Genomic_DNA"/>
</dbReference>
<proteinExistence type="predicted"/>
<evidence type="ECO:0000313" key="4">
    <source>
        <dbReference type="Proteomes" id="UP001235343"/>
    </source>
</evidence>
<dbReference type="Pfam" id="PF10646">
    <property type="entry name" value="Germane"/>
    <property type="match status" value="2"/>
</dbReference>
<evidence type="ECO:0000256" key="1">
    <source>
        <dbReference type="SAM" id="MobiDB-lite"/>
    </source>
</evidence>
<feature type="region of interest" description="Disordered" evidence="1">
    <location>
        <begin position="35"/>
        <end position="79"/>
    </location>
</feature>
<evidence type="ECO:0000259" key="2">
    <source>
        <dbReference type="SMART" id="SM00909"/>
    </source>
</evidence>
<keyword evidence="4" id="KW-1185">Reference proteome</keyword>
<dbReference type="InterPro" id="IPR019606">
    <property type="entry name" value="GerMN"/>
</dbReference>
<reference evidence="3 4" key="1">
    <citation type="submission" date="2023-06" db="EMBL/GenBank/DDBJ databases">
        <title>Aquibacillus rhizosphaerae LR5S19.</title>
        <authorList>
            <person name="Sun J.-Q."/>
        </authorList>
    </citation>
    <scope>NUCLEOTIDE SEQUENCE [LARGE SCALE GENOMIC DNA]</scope>
    <source>
        <strain evidence="3 4">LR5S19</strain>
    </source>
</reference>
<dbReference type="SMART" id="SM00909">
    <property type="entry name" value="Germane"/>
    <property type="match status" value="2"/>
</dbReference>
<feature type="domain" description="GerMN" evidence="2">
    <location>
        <begin position="261"/>
        <end position="348"/>
    </location>
</feature>
<dbReference type="RefSeq" id="WP_285931699.1">
    <property type="nucleotide sequence ID" value="NZ_JASTZU010000032.1"/>
</dbReference>
<dbReference type="PROSITE" id="PS51257">
    <property type="entry name" value="PROKAR_LIPOPROTEIN"/>
    <property type="match status" value="1"/>
</dbReference>